<evidence type="ECO:0000256" key="2">
    <source>
        <dbReference type="ARBA" id="ARBA00023125"/>
    </source>
</evidence>
<evidence type="ECO:0000313" key="5">
    <source>
        <dbReference type="EMBL" id="ABQ22174.1"/>
    </source>
</evidence>
<dbReference type="InterPro" id="IPR010982">
    <property type="entry name" value="Lambda_DNA-bd_dom_sf"/>
</dbReference>
<dbReference type="CDD" id="cd01392">
    <property type="entry name" value="HTH_LacI"/>
    <property type="match status" value="1"/>
</dbReference>
<dbReference type="SUPFAM" id="SSF53822">
    <property type="entry name" value="Periplasmic binding protein-like I"/>
    <property type="match status" value="1"/>
</dbReference>
<dbReference type="Pfam" id="PF13377">
    <property type="entry name" value="Peripla_BP_3"/>
    <property type="match status" value="1"/>
</dbReference>
<evidence type="ECO:0000256" key="1">
    <source>
        <dbReference type="ARBA" id="ARBA00023015"/>
    </source>
</evidence>
<dbReference type="InterPro" id="IPR028082">
    <property type="entry name" value="Peripla_BP_I"/>
</dbReference>
<dbReference type="KEGG" id="vco:VC0395_A1164"/>
<dbReference type="KEGG" id="vcr:VC395_1674"/>
<feature type="domain" description="HTH lacI-type" evidence="4">
    <location>
        <begin position="11"/>
        <end position="65"/>
    </location>
</feature>
<dbReference type="PRINTS" id="PR00036">
    <property type="entry name" value="HTHLACI"/>
</dbReference>
<keyword evidence="1" id="KW-0805">Transcription regulation</keyword>
<dbReference type="GO" id="GO:0000976">
    <property type="term" value="F:transcription cis-regulatory region binding"/>
    <property type="evidence" value="ECO:0007669"/>
    <property type="project" value="TreeGrafter"/>
</dbReference>
<dbReference type="Pfam" id="PF00356">
    <property type="entry name" value="LacI"/>
    <property type="match status" value="1"/>
</dbReference>
<dbReference type="GO" id="GO:0003700">
    <property type="term" value="F:DNA-binding transcription factor activity"/>
    <property type="evidence" value="ECO:0007669"/>
    <property type="project" value="TreeGrafter"/>
</dbReference>
<sequence length="344" mass="37436">MRTQFEGLLMATINDVCKLAGVSKATVSRVLNETGQVKAQTREAVLAAMQQLGYQPNSLAQALATNTTNSIGLVLPHFESSYFGSILFEAEQGAQKAGKKLLVMNSKNSEQGEKEAVATLAAQRCDAILLYSRHLNEVQLLELQQQHPSPLVILNRRLHHPQLHSFGLDQTQIAQLAMQHLLNLGHRQIACITSPLVSETGKIRYQVYQQALHEQGIELSSSLVIEGDNTLLGGYQAMQQLLQQGISMTAVFACNDDMALGAMRAMHEHGIHVPKQVSIIGIDNEPAAAFAIPSLSSVSLPIGELTQQAISLAVEIANKKPQDAQHRLYQGSLIARESTIALKL</sequence>
<dbReference type="OrthoDB" id="9798934at2"/>
<dbReference type="PATRIC" id="fig|345073.21.peg.1622"/>
<dbReference type="Proteomes" id="UP000000249">
    <property type="component" value="Chromosome 1"/>
</dbReference>
<name>A0A0H3ANM6_VIBC3</name>
<evidence type="ECO:0000256" key="3">
    <source>
        <dbReference type="ARBA" id="ARBA00023163"/>
    </source>
</evidence>
<keyword evidence="2" id="KW-0238">DNA-binding</keyword>
<dbReference type="FunFam" id="1.10.260.40:FF:000002">
    <property type="entry name" value="HTH-type transcriptional repressor PurR"/>
    <property type="match status" value="1"/>
</dbReference>
<dbReference type="SUPFAM" id="SSF47413">
    <property type="entry name" value="lambda repressor-like DNA-binding domains"/>
    <property type="match status" value="1"/>
</dbReference>
<keyword evidence="3" id="KW-0804">Transcription</keyword>
<dbReference type="EMBL" id="CP000627">
    <property type="protein sequence ID" value="ABQ22174.1"/>
    <property type="molecule type" value="Genomic_DNA"/>
</dbReference>
<dbReference type="PANTHER" id="PTHR30146">
    <property type="entry name" value="LACI-RELATED TRANSCRIPTIONAL REPRESSOR"/>
    <property type="match status" value="1"/>
</dbReference>
<proteinExistence type="predicted"/>
<dbReference type="PANTHER" id="PTHR30146:SF67">
    <property type="entry name" value="HTH-TYPE TRANSCRIPTIONAL REGULATOR ASCG"/>
    <property type="match status" value="1"/>
</dbReference>
<dbReference type="eggNOG" id="COG1609">
    <property type="taxonomic scope" value="Bacteria"/>
</dbReference>
<organism evidence="5 6">
    <name type="scientific">Vibrio cholerae serotype O1 (strain ATCC 39541 / Classical Ogawa 395 / O395)</name>
    <dbReference type="NCBI Taxonomy" id="345073"/>
    <lineage>
        <taxon>Bacteria</taxon>
        <taxon>Pseudomonadati</taxon>
        <taxon>Pseudomonadota</taxon>
        <taxon>Gammaproteobacteria</taxon>
        <taxon>Vibrionales</taxon>
        <taxon>Vibrionaceae</taxon>
        <taxon>Vibrio</taxon>
    </lineage>
</organism>
<dbReference type="CDD" id="cd06270">
    <property type="entry name" value="PBP1_GalS-like"/>
    <property type="match status" value="1"/>
</dbReference>
<dbReference type="SMART" id="SM00354">
    <property type="entry name" value="HTH_LACI"/>
    <property type="match status" value="1"/>
</dbReference>
<evidence type="ECO:0000313" key="6">
    <source>
        <dbReference type="Proteomes" id="UP000000249"/>
    </source>
</evidence>
<evidence type="ECO:0000259" key="4">
    <source>
        <dbReference type="PROSITE" id="PS50932"/>
    </source>
</evidence>
<dbReference type="Gene3D" id="3.40.50.2300">
    <property type="match status" value="2"/>
</dbReference>
<gene>
    <name evidence="5" type="ordered locus">VC0395_A1164</name>
</gene>
<dbReference type="InterPro" id="IPR000843">
    <property type="entry name" value="HTH_LacI"/>
</dbReference>
<dbReference type="AlphaFoldDB" id="A0A0H3ANM6"/>
<protein>
    <submittedName>
        <fullName evidence="5">Transcriptional regulator, LacI family</fullName>
    </submittedName>
</protein>
<dbReference type="Gene3D" id="1.10.260.40">
    <property type="entry name" value="lambda repressor-like DNA-binding domains"/>
    <property type="match status" value="1"/>
</dbReference>
<dbReference type="PROSITE" id="PS50932">
    <property type="entry name" value="HTH_LACI_2"/>
    <property type="match status" value="1"/>
</dbReference>
<dbReference type="InterPro" id="IPR046335">
    <property type="entry name" value="LacI/GalR-like_sensor"/>
</dbReference>
<reference evidence="5 6" key="1">
    <citation type="submission" date="2007-03" db="EMBL/GenBank/DDBJ databases">
        <authorList>
            <person name="Heidelberg J."/>
        </authorList>
    </citation>
    <scope>NUCLEOTIDE SEQUENCE [LARGE SCALE GENOMIC DNA]</scope>
    <source>
        <strain evidence="6">ATCC 39541 / Classical Ogawa 395 / O395</strain>
    </source>
</reference>
<accession>A0A0H3ANM6</accession>